<keyword evidence="5" id="KW-0812">Transmembrane</keyword>
<dbReference type="SUPFAM" id="SSF55874">
    <property type="entry name" value="ATPase domain of HSP90 chaperone/DNA topoisomerase II/histidine kinase"/>
    <property type="match status" value="1"/>
</dbReference>
<keyword evidence="2 7" id="KW-0418">Kinase</keyword>
<dbReference type="Gene3D" id="1.20.5.1930">
    <property type="match status" value="1"/>
</dbReference>
<feature type="transmembrane region" description="Helical" evidence="5">
    <location>
        <begin position="215"/>
        <end position="236"/>
    </location>
</feature>
<evidence type="ECO:0000256" key="5">
    <source>
        <dbReference type="SAM" id="Phobius"/>
    </source>
</evidence>
<keyword evidence="3" id="KW-0902">Two-component regulatory system</keyword>
<keyword evidence="8" id="KW-1185">Reference proteome</keyword>
<dbReference type="InterPro" id="IPR036890">
    <property type="entry name" value="HATPase_C_sf"/>
</dbReference>
<keyword evidence="5" id="KW-0472">Membrane</keyword>
<protein>
    <submittedName>
        <fullName evidence="7">Signal transduction histidine kinase</fullName>
    </submittedName>
</protein>
<dbReference type="SMART" id="SM00387">
    <property type="entry name" value="HATPase_c"/>
    <property type="match status" value="1"/>
</dbReference>
<dbReference type="OrthoDB" id="3534856at2"/>
<organism evidence="7 8">
    <name type="scientific">Allokutzneria albata</name>
    <name type="common">Kibdelosporangium albatum</name>
    <dbReference type="NCBI Taxonomy" id="211114"/>
    <lineage>
        <taxon>Bacteria</taxon>
        <taxon>Bacillati</taxon>
        <taxon>Actinomycetota</taxon>
        <taxon>Actinomycetes</taxon>
        <taxon>Pseudonocardiales</taxon>
        <taxon>Pseudonocardiaceae</taxon>
        <taxon>Allokutzneria</taxon>
    </lineage>
</organism>
<dbReference type="InterPro" id="IPR003594">
    <property type="entry name" value="HATPase_dom"/>
</dbReference>
<dbReference type="GO" id="GO:0016301">
    <property type="term" value="F:kinase activity"/>
    <property type="evidence" value="ECO:0007669"/>
    <property type="project" value="UniProtKB-KW"/>
</dbReference>
<feature type="transmembrane region" description="Helical" evidence="5">
    <location>
        <begin position="175"/>
        <end position="203"/>
    </location>
</feature>
<evidence type="ECO:0000256" key="1">
    <source>
        <dbReference type="ARBA" id="ARBA00022679"/>
    </source>
</evidence>
<evidence type="ECO:0000256" key="3">
    <source>
        <dbReference type="ARBA" id="ARBA00023012"/>
    </source>
</evidence>
<dbReference type="Pfam" id="PF04024">
    <property type="entry name" value="PspC"/>
    <property type="match status" value="1"/>
</dbReference>
<dbReference type="InterPro" id="IPR050482">
    <property type="entry name" value="Sensor_HK_TwoCompSys"/>
</dbReference>
<evidence type="ECO:0000256" key="2">
    <source>
        <dbReference type="ARBA" id="ARBA00022777"/>
    </source>
</evidence>
<dbReference type="STRING" id="211114.SAMN04489726_5067"/>
<dbReference type="eggNOG" id="COG4585">
    <property type="taxonomic scope" value="Bacteria"/>
</dbReference>
<reference evidence="7 8" key="1">
    <citation type="submission" date="2016-10" db="EMBL/GenBank/DDBJ databases">
        <authorList>
            <person name="de Groot N.N."/>
        </authorList>
    </citation>
    <scope>NUCLEOTIDE SEQUENCE [LARGE SCALE GENOMIC DNA]</scope>
    <source>
        <strain evidence="7 8">DSM 44149</strain>
    </source>
</reference>
<dbReference type="PANTHER" id="PTHR24421">
    <property type="entry name" value="NITRATE/NITRITE SENSOR PROTEIN NARX-RELATED"/>
    <property type="match status" value="1"/>
</dbReference>
<feature type="transmembrane region" description="Helical" evidence="5">
    <location>
        <begin position="114"/>
        <end position="131"/>
    </location>
</feature>
<proteinExistence type="predicted"/>
<dbReference type="EMBL" id="LT629701">
    <property type="protein sequence ID" value="SDN12915.1"/>
    <property type="molecule type" value="Genomic_DNA"/>
</dbReference>
<feature type="region of interest" description="Disordered" evidence="4">
    <location>
        <begin position="442"/>
        <end position="462"/>
    </location>
</feature>
<feature type="domain" description="Histidine kinase/HSP90-like ATPase" evidence="6">
    <location>
        <begin position="362"/>
        <end position="456"/>
    </location>
</feature>
<feature type="transmembrane region" description="Helical" evidence="5">
    <location>
        <begin position="68"/>
        <end position="94"/>
    </location>
</feature>
<sequence length="462" mass="49095">MTARTRTCDHASVNAHVHKGETGTVPVLPGFPLPPRPGEPPKLFRRRRGKVVAGVAGGVADHIGMDVLWVRIGFVVLSGLAGAGVLAYALLWVFVPQQKRGGGNEDSPKQRQQAVGVITIGAGLAIAVLSFNSQISPMLMGAIAVSLVGAGMVWREADDAQRRRWRDGARSGITGAVLGTGGWSATARVLAGVALLIAGLATFLTNTRGIGQLQFVLLAVITTLIGVAVLTVPWWVRLVRDLNEERRVRIRTEERAEIAAHLHDSVLQTLALIQKQADTAREVRRLARGQERQLRSWLYGPSGYGAKTRNEGDSEEGVEGPGFAAVPGGTLAEAVPAACGEVEDTFAITVQQVVVGDCPVDEKIGALVQAAREAMINSAKHAGVGEVSVYAEVESDRVHVFVRDRGKGFDPATVPGDRHGLADSIHGRMERHGGSVRLRTALGEGTELQLSMPRSPSKEARG</sequence>
<dbReference type="Gene3D" id="3.30.565.10">
    <property type="entry name" value="Histidine kinase-like ATPase, C-terminal domain"/>
    <property type="match status" value="1"/>
</dbReference>
<evidence type="ECO:0000313" key="7">
    <source>
        <dbReference type="EMBL" id="SDN12915.1"/>
    </source>
</evidence>
<name>A0A1G9YW72_ALLAB</name>
<keyword evidence="5" id="KW-1133">Transmembrane helix</keyword>
<gene>
    <name evidence="7" type="ORF">SAMN04489726_5067</name>
</gene>
<accession>A0A1G9YW72</accession>
<dbReference type="CDD" id="cd16917">
    <property type="entry name" value="HATPase_UhpB-NarQ-NarX-like"/>
    <property type="match status" value="1"/>
</dbReference>
<dbReference type="PANTHER" id="PTHR24421:SF61">
    <property type="entry name" value="OXYGEN SENSOR HISTIDINE KINASE NREB"/>
    <property type="match status" value="1"/>
</dbReference>
<dbReference type="InterPro" id="IPR007168">
    <property type="entry name" value="Phageshock_PspC_N"/>
</dbReference>
<dbReference type="GO" id="GO:0000160">
    <property type="term" value="P:phosphorelay signal transduction system"/>
    <property type="evidence" value="ECO:0007669"/>
    <property type="project" value="UniProtKB-KW"/>
</dbReference>
<dbReference type="Pfam" id="PF02518">
    <property type="entry name" value="HATPase_c"/>
    <property type="match status" value="1"/>
</dbReference>
<feature type="transmembrane region" description="Helical" evidence="5">
    <location>
        <begin position="137"/>
        <end position="154"/>
    </location>
</feature>
<keyword evidence="1" id="KW-0808">Transferase</keyword>
<dbReference type="Proteomes" id="UP000183376">
    <property type="component" value="Chromosome I"/>
</dbReference>
<evidence type="ECO:0000259" key="6">
    <source>
        <dbReference type="SMART" id="SM00387"/>
    </source>
</evidence>
<evidence type="ECO:0000256" key="4">
    <source>
        <dbReference type="SAM" id="MobiDB-lite"/>
    </source>
</evidence>
<dbReference type="RefSeq" id="WP_081900028.1">
    <property type="nucleotide sequence ID" value="NZ_JOEF01000002.1"/>
</dbReference>
<evidence type="ECO:0000313" key="8">
    <source>
        <dbReference type="Proteomes" id="UP000183376"/>
    </source>
</evidence>
<dbReference type="AlphaFoldDB" id="A0A1G9YW72"/>